<evidence type="ECO:0000313" key="2">
    <source>
        <dbReference type="EMBL" id="MBB3326641.1"/>
    </source>
</evidence>
<organism evidence="2 3">
    <name type="scientific">Microlunatus antarcticus</name>
    <dbReference type="NCBI Taxonomy" id="53388"/>
    <lineage>
        <taxon>Bacteria</taxon>
        <taxon>Bacillati</taxon>
        <taxon>Actinomycetota</taxon>
        <taxon>Actinomycetes</taxon>
        <taxon>Propionibacteriales</taxon>
        <taxon>Propionibacteriaceae</taxon>
        <taxon>Microlunatus</taxon>
    </lineage>
</organism>
<dbReference type="Proteomes" id="UP000565572">
    <property type="component" value="Unassembled WGS sequence"/>
</dbReference>
<dbReference type="AlphaFoldDB" id="A0A7W5JUP3"/>
<reference evidence="2 3" key="1">
    <citation type="submission" date="2020-08" db="EMBL/GenBank/DDBJ databases">
        <title>Sequencing the genomes of 1000 actinobacteria strains.</title>
        <authorList>
            <person name="Klenk H.-P."/>
        </authorList>
    </citation>
    <scope>NUCLEOTIDE SEQUENCE [LARGE SCALE GENOMIC DNA]</scope>
    <source>
        <strain evidence="2 3">DSM 11053</strain>
    </source>
</reference>
<name>A0A7W5JUP3_9ACTN</name>
<dbReference type="EMBL" id="JACHZG010000001">
    <property type="protein sequence ID" value="MBB3326641.1"/>
    <property type="molecule type" value="Genomic_DNA"/>
</dbReference>
<evidence type="ECO:0000256" key="1">
    <source>
        <dbReference type="SAM" id="MobiDB-lite"/>
    </source>
</evidence>
<feature type="region of interest" description="Disordered" evidence="1">
    <location>
        <begin position="640"/>
        <end position="665"/>
    </location>
</feature>
<sequence>MALELQIRSSVLAELAVSSVQEQLLVACFPPTPLGFVDHVDVGAAPVGLEPAGEAVRLRVPLDVFVVSRTDVLAAPNAVPAGASGPAHAAGAVLELKAAGHLVTMTCVAVEPDVPGFDQAAMVASVGAATTLDLGPALERFGLPDLALATVELVDGVVAIRLGPDGPAAGHLFPGQDWGLYLDGAAVEQLALSKVPSDLSAKIDGLRVSPHWRPDGTTPHVDVDYSGQAPAPDPFAGDVDGTLSCDFSLSPPPVLGLRTSVTWSLHVDLGTLVPAFVDDIVASVIAGSLDPTTFGGSSTGARSFTLDTGLPGVSFGGARLRYDSVLAAPEGMTLGGAVLLPLAPDRATLRATARPFGLPVRTTFCRELAKSGSGDPSQVVLLSEVSTTGSVWLDDLGRWCGVEVVSPGSWVETFLRPPATFPEVVITIPSKVALGIHDPVRLIVRTARGVRLLDLGVPPRVAVDAEGHVTNAVVNHIPNCLVVNVEHGLTWYLGHPDDPGSLNPPPEHPDWVTLMTSHPGVDVQLVTLGDLEPGELVRFSSVDHTVEVSADRFGRALLPVLLPVQAHQPSSSLVRLNRARIAGHVDVESVLLEAVSSVPAPLGARLRTDDRGGPLLVVEQPGHLELHTVDEVGATVLVGRESTGGRRDEPQPLGDGEVELNPQPLPPVDDGPRSWGRFDLPGLVGVTTVPGFPDAPVALALLEDGSTLVLDRDDRGQVRVAGTFEGPIGTVVVQGPWAFTSVDGRAAILRLRRV</sequence>
<evidence type="ECO:0000313" key="3">
    <source>
        <dbReference type="Proteomes" id="UP000565572"/>
    </source>
</evidence>
<proteinExistence type="predicted"/>
<gene>
    <name evidence="2" type="ORF">FHX39_001585</name>
</gene>
<comment type="caution">
    <text evidence="2">The sequence shown here is derived from an EMBL/GenBank/DDBJ whole genome shotgun (WGS) entry which is preliminary data.</text>
</comment>
<dbReference type="RefSeq" id="WP_183337550.1">
    <property type="nucleotide sequence ID" value="NZ_JACHZG010000001.1"/>
</dbReference>
<keyword evidence="3" id="KW-1185">Reference proteome</keyword>
<accession>A0A7W5JUP3</accession>
<protein>
    <submittedName>
        <fullName evidence="2">Uncharacterized protein</fullName>
    </submittedName>
</protein>